<dbReference type="Proteomes" id="UP000248598">
    <property type="component" value="Chromosome 1"/>
</dbReference>
<dbReference type="InterPro" id="IPR047814">
    <property type="entry name" value="TfpX/TfpZ-like"/>
</dbReference>
<dbReference type="AlphaFoldDB" id="A0AAX2J108"/>
<name>A0AAX2J108_KINKI</name>
<gene>
    <name evidence="2" type="ORF">NCTC10529_00242</name>
</gene>
<keyword evidence="1" id="KW-0812">Transmembrane</keyword>
<evidence type="ECO:0000313" key="3">
    <source>
        <dbReference type="Proteomes" id="UP000248598"/>
    </source>
</evidence>
<evidence type="ECO:0008006" key="4">
    <source>
        <dbReference type="Google" id="ProtNLM"/>
    </source>
</evidence>
<organism evidence="2 3">
    <name type="scientific">Kingella kingae</name>
    <dbReference type="NCBI Taxonomy" id="504"/>
    <lineage>
        <taxon>Bacteria</taxon>
        <taxon>Pseudomonadati</taxon>
        <taxon>Pseudomonadota</taxon>
        <taxon>Betaproteobacteria</taxon>
        <taxon>Neisseriales</taxon>
        <taxon>Neisseriaceae</taxon>
        <taxon>Kingella</taxon>
    </lineage>
</organism>
<dbReference type="EMBL" id="LS483426">
    <property type="protein sequence ID" value="SQH24091.1"/>
    <property type="molecule type" value="Genomic_DNA"/>
</dbReference>
<evidence type="ECO:0000313" key="2">
    <source>
        <dbReference type="EMBL" id="SQH24091.1"/>
    </source>
</evidence>
<keyword evidence="1" id="KW-0472">Membrane</keyword>
<sequence>MNKKMSFRVRAFVIHLILSFLIAAISAAIVFLLWHPAPLAKAVGVTHIFLLMLGVDATLGPLLTLAVAKEGKKSLKFDLSVIVLVQIAALVYGLHSITVNRPVYMVFDKIRFDLIQAADVSDESLAKAQAPFNTLGWGSPKWVAVQPVKNDEERNQRLTKELQEGISPAMQPHFYTDLNTQWVGINTESQALSDLNKTNPPDVVAAVLQKYPQADTFLPLKAYEVDMTVLLDSKNKQVLGVVDLRPW</sequence>
<feature type="transmembrane region" description="Helical" evidence="1">
    <location>
        <begin position="75"/>
        <end position="95"/>
    </location>
</feature>
<reference evidence="2 3" key="1">
    <citation type="submission" date="2018-06" db="EMBL/GenBank/DDBJ databases">
        <authorList>
            <consortium name="Pathogen Informatics"/>
            <person name="Doyle S."/>
        </authorList>
    </citation>
    <scope>NUCLEOTIDE SEQUENCE [LARGE SCALE GENOMIC DNA]</scope>
    <source>
        <strain evidence="2 3">NCTC10529</strain>
    </source>
</reference>
<protein>
    <recommendedName>
        <fullName evidence="4">Fimbrial protein</fullName>
    </recommendedName>
</protein>
<proteinExistence type="predicted"/>
<keyword evidence="1" id="KW-1133">Transmembrane helix</keyword>
<dbReference type="NCBIfam" id="NF041437">
    <property type="entry name" value="TfpZ"/>
    <property type="match status" value="1"/>
</dbReference>
<accession>A0AAX2J108</accession>
<feature type="transmembrane region" description="Helical" evidence="1">
    <location>
        <begin position="12"/>
        <end position="34"/>
    </location>
</feature>
<feature type="transmembrane region" description="Helical" evidence="1">
    <location>
        <begin position="46"/>
        <end position="68"/>
    </location>
</feature>
<evidence type="ECO:0000256" key="1">
    <source>
        <dbReference type="SAM" id="Phobius"/>
    </source>
</evidence>